<accession>A0A3M7PR42</accession>
<keyword evidence="2" id="KW-1185">Reference proteome</keyword>
<gene>
    <name evidence="1" type="ORF">BpHYR1_030799</name>
</gene>
<dbReference type="Proteomes" id="UP000276133">
    <property type="component" value="Unassembled WGS sequence"/>
</dbReference>
<comment type="caution">
    <text evidence="1">The sequence shown here is derived from an EMBL/GenBank/DDBJ whole genome shotgun (WGS) entry which is preliminary data.</text>
</comment>
<sequence length="175" mass="20058">MIELHLPSSRFLDQNNFGILRNSELKYRKNKKNKYQPSAIASYRKLLHKQHLGLSYNKSDTIKSSYEEPYSQNSNEISQSSLLITTNVLTFNGFFVPGKPSFFKLKLPSDYFKTSSVDAILRNSYRSLLNTCIFRNFVHHKQTLTIDATSSVAREVLKPPIQKLKGAEIPSIINL</sequence>
<dbReference type="EMBL" id="REGN01009303">
    <property type="protein sequence ID" value="RNA01493.1"/>
    <property type="molecule type" value="Genomic_DNA"/>
</dbReference>
<name>A0A3M7PR42_BRAPC</name>
<proteinExistence type="predicted"/>
<organism evidence="1 2">
    <name type="scientific">Brachionus plicatilis</name>
    <name type="common">Marine rotifer</name>
    <name type="synonym">Brachionus muelleri</name>
    <dbReference type="NCBI Taxonomy" id="10195"/>
    <lineage>
        <taxon>Eukaryota</taxon>
        <taxon>Metazoa</taxon>
        <taxon>Spiralia</taxon>
        <taxon>Gnathifera</taxon>
        <taxon>Rotifera</taxon>
        <taxon>Eurotatoria</taxon>
        <taxon>Monogononta</taxon>
        <taxon>Pseudotrocha</taxon>
        <taxon>Ploima</taxon>
        <taxon>Brachionidae</taxon>
        <taxon>Brachionus</taxon>
    </lineage>
</organism>
<reference evidence="1 2" key="1">
    <citation type="journal article" date="2018" name="Sci. Rep.">
        <title>Genomic signatures of local adaptation to the degree of environmental predictability in rotifers.</title>
        <authorList>
            <person name="Franch-Gras L."/>
            <person name="Hahn C."/>
            <person name="Garcia-Roger E.M."/>
            <person name="Carmona M.J."/>
            <person name="Serra M."/>
            <person name="Gomez A."/>
        </authorList>
    </citation>
    <scope>NUCLEOTIDE SEQUENCE [LARGE SCALE GENOMIC DNA]</scope>
    <source>
        <strain evidence="1">HYR1</strain>
    </source>
</reference>
<dbReference type="AlphaFoldDB" id="A0A3M7PR42"/>
<evidence type="ECO:0000313" key="1">
    <source>
        <dbReference type="EMBL" id="RNA01493.1"/>
    </source>
</evidence>
<protein>
    <submittedName>
        <fullName evidence="1">Uncharacterized protein</fullName>
    </submittedName>
</protein>
<evidence type="ECO:0000313" key="2">
    <source>
        <dbReference type="Proteomes" id="UP000276133"/>
    </source>
</evidence>